<gene>
    <name evidence="1" type="ORF">OFUS_LOCUS3673</name>
</gene>
<dbReference type="SUPFAM" id="SSF56801">
    <property type="entry name" value="Acetyl-CoA synthetase-like"/>
    <property type="match status" value="1"/>
</dbReference>
<dbReference type="EMBL" id="CAIIXF020000002">
    <property type="protein sequence ID" value="CAH1776501.1"/>
    <property type="molecule type" value="Genomic_DNA"/>
</dbReference>
<dbReference type="AlphaFoldDB" id="A0A8J1XKQ0"/>
<dbReference type="Pfam" id="PF13193">
    <property type="entry name" value="AMP-binding_C"/>
    <property type="match status" value="1"/>
</dbReference>
<sequence length="345" mass="38459">MYGASIMIPRYQVEQGDRYFNDRPMSWVGGALFMGACAAGHFTLVTIDTRHLTCQANPATVLKILQEERVAFALLLPYILYDLLKLDDSAISSDLSALKVVLTTGQRLDINMIEKFKAKTSANVTMGYGITEVNGAVSVIFPYGDFYKQHTTVGYPSEHSEVSIQNYMDKSLNRIMPINTSGEICIRGPGIMTCYLNNPVATKEAIDEDGWYHTGDVGTMTPYGYITITGRLSHFIKRGTVIIQPAKIEAELMKHPKIHNVQVIGVSDPRLFEELCACLIPEKDCNLTEEEIRQWCDSVFSDDNLDGLSSAPKYFIFLEKCPVKPNGKTDTLALKELAKEKFGLD</sequence>
<dbReference type="Pfam" id="PF00501">
    <property type="entry name" value="AMP-binding"/>
    <property type="match status" value="1"/>
</dbReference>
<dbReference type="Gene3D" id="3.40.50.12780">
    <property type="entry name" value="N-terminal domain of ligase-like"/>
    <property type="match status" value="1"/>
</dbReference>
<keyword evidence="2" id="KW-1185">Reference proteome</keyword>
<dbReference type="CDD" id="cd04433">
    <property type="entry name" value="AFD_class_I"/>
    <property type="match status" value="1"/>
</dbReference>
<evidence type="ECO:0000313" key="2">
    <source>
        <dbReference type="Proteomes" id="UP000749559"/>
    </source>
</evidence>
<comment type="caution">
    <text evidence="1">The sequence shown here is derived from an EMBL/GenBank/DDBJ whole genome shotgun (WGS) entry which is preliminary data.</text>
</comment>
<dbReference type="Gene3D" id="3.30.300.30">
    <property type="match status" value="1"/>
</dbReference>
<dbReference type="InterPro" id="IPR025110">
    <property type="entry name" value="AMP-bd_C"/>
</dbReference>
<dbReference type="PANTHER" id="PTHR42814:SF3">
    <property type="entry name" value="BETA-N-ACETYLHEXOSAMINIDASE"/>
    <property type="match status" value="1"/>
</dbReference>
<name>A0A8J1XKQ0_OWEFU</name>
<dbReference type="PANTHER" id="PTHR42814">
    <property type="entry name" value="AMP-BINDING DOMAIN-CONTAINING PROTEIN"/>
    <property type="match status" value="1"/>
</dbReference>
<dbReference type="OrthoDB" id="6132398at2759"/>
<dbReference type="InterPro" id="IPR042099">
    <property type="entry name" value="ANL_N_sf"/>
</dbReference>
<proteinExistence type="predicted"/>
<protein>
    <submittedName>
        <fullName evidence="1">Uncharacterized protein</fullName>
    </submittedName>
</protein>
<accession>A0A8J1XKQ0</accession>
<dbReference type="Proteomes" id="UP000749559">
    <property type="component" value="Unassembled WGS sequence"/>
</dbReference>
<organism evidence="1 2">
    <name type="scientific">Owenia fusiformis</name>
    <name type="common">Polychaete worm</name>
    <dbReference type="NCBI Taxonomy" id="6347"/>
    <lineage>
        <taxon>Eukaryota</taxon>
        <taxon>Metazoa</taxon>
        <taxon>Spiralia</taxon>
        <taxon>Lophotrochozoa</taxon>
        <taxon>Annelida</taxon>
        <taxon>Polychaeta</taxon>
        <taxon>Sedentaria</taxon>
        <taxon>Canalipalpata</taxon>
        <taxon>Sabellida</taxon>
        <taxon>Oweniida</taxon>
        <taxon>Oweniidae</taxon>
        <taxon>Owenia</taxon>
    </lineage>
</organism>
<dbReference type="InterPro" id="IPR000873">
    <property type="entry name" value="AMP-dep_synth/lig_dom"/>
</dbReference>
<reference evidence="1" key="1">
    <citation type="submission" date="2022-03" db="EMBL/GenBank/DDBJ databases">
        <authorList>
            <person name="Martin C."/>
        </authorList>
    </citation>
    <scope>NUCLEOTIDE SEQUENCE</scope>
</reference>
<dbReference type="InterPro" id="IPR045851">
    <property type="entry name" value="AMP-bd_C_sf"/>
</dbReference>
<evidence type="ECO:0000313" key="1">
    <source>
        <dbReference type="EMBL" id="CAH1776501.1"/>
    </source>
</evidence>